<proteinExistence type="predicted"/>
<dbReference type="EMBL" id="CP060718">
    <property type="protein sequence ID" value="QNN67023.1"/>
    <property type="molecule type" value="Genomic_DNA"/>
</dbReference>
<reference evidence="1 2" key="1">
    <citation type="submission" date="2020-08" db="EMBL/GenBank/DDBJ databases">
        <title>Genome sequence of Sphingomonas lutea KCTC 23642T.</title>
        <authorList>
            <person name="Hyun D.-W."/>
            <person name="Bae J.-W."/>
        </authorList>
    </citation>
    <scope>NUCLEOTIDE SEQUENCE [LARGE SCALE GENOMIC DNA]</scope>
    <source>
        <strain evidence="1 2">KCTC 23642</strain>
    </source>
</reference>
<sequence>MIELPSWSEGQQAIVRTQTPSGIQISASAIVRSMPPTVLRGTNVTIDGRQVVGKRQPAIVSPDGGDTVDLEARAALKTALDAMRSHGLIES</sequence>
<keyword evidence="2" id="KW-1185">Reference proteome</keyword>
<dbReference type="KEGG" id="slut:H9L13_10330"/>
<dbReference type="Proteomes" id="UP000515971">
    <property type="component" value="Chromosome"/>
</dbReference>
<evidence type="ECO:0000313" key="1">
    <source>
        <dbReference type="EMBL" id="QNN67023.1"/>
    </source>
</evidence>
<gene>
    <name evidence="1" type="ORF">H9L13_10330</name>
</gene>
<dbReference type="AlphaFoldDB" id="A0A7G9SGP8"/>
<organism evidence="1 2">
    <name type="scientific">Sphingomonas lutea</name>
    <dbReference type="NCBI Taxonomy" id="1045317"/>
    <lineage>
        <taxon>Bacteria</taxon>
        <taxon>Pseudomonadati</taxon>
        <taxon>Pseudomonadota</taxon>
        <taxon>Alphaproteobacteria</taxon>
        <taxon>Sphingomonadales</taxon>
        <taxon>Sphingomonadaceae</taxon>
        <taxon>Sphingomonas</taxon>
    </lineage>
</organism>
<protein>
    <submittedName>
        <fullName evidence="1">Uncharacterized protein</fullName>
    </submittedName>
</protein>
<evidence type="ECO:0000313" key="2">
    <source>
        <dbReference type="Proteomes" id="UP000515971"/>
    </source>
</evidence>
<dbReference type="RefSeq" id="WP_187537615.1">
    <property type="nucleotide sequence ID" value="NZ_BAABJT010000001.1"/>
</dbReference>
<name>A0A7G9SGP8_9SPHN</name>
<accession>A0A7G9SGP8</accession>